<reference evidence="2" key="1">
    <citation type="submission" date="2022-11" db="UniProtKB">
        <authorList>
            <consortium name="WormBaseParasite"/>
        </authorList>
    </citation>
    <scope>IDENTIFICATION</scope>
</reference>
<keyword evidence="1" id="KW-1185">Reference proteome</keyword>
<sequence>MHDVADEFAKFVKLLYATDRMHEFDNIWVSNSDEARSVLYVTLRRSAFYFHMALSAALNVENALKAEKARVTSEQARGMRKLLTVLEVETSLDEKANVLIEEDKKKVTEAFERAKTAHDIARIKLNGLRFDCARTVLTFTCRWLGNYRTRVEAAERFEGETTKVFELNQQQESKEEELLFYKDLASDPKRIQAEIEIYSTQINMLNKKLAEVEPKTKLLKDIDVSLQTLLRRDDLVTYSAQQSVASLELLLHQAQDFYSRYVNKNGLAPSAPQYMIAQLTDHHIVELSDKFGKVISSLDFGSMLDYDEYARTGGLSSGRMGMEISLRREGPMPSSAEITELEFLDSDG</sequence>
<organism evidence="1 2">
    <name type="scientific">Plectus sambesii</name>
    <dbReference type="NCBI Taxonomy" id="2011161"/>
    <lineage>
        <taxon>Eukaryota</taxon>
        <taxon>Metazoa</taxon>
        <taxon>Ecdysozoa</taxon>
        <taxon>Nematoda</taxon>
        <taxon>Chromadorea</taxon>
        <taxon>Plectida</taxon>
        <taxon>Plectina</taxon>
        <taxon>Plectoidea</taxon>
        <taxon>Plectidae</taxon>
        <taxon>Plectus</taxon>
    </lineage>
</organism>
<dbReference type="AlphaFoldDB" id="A0A914XPJ0"/>
<name>A0A914XPJ0_9BILA</name>
<protein>
    <submittedName>
        <fullName evidence="2">Uncharacterized protein</fullName>
    </submittedName>
</protein>
<evidence type="ECO:0000313" key="1">
    <source>
        <dbReference type="Proteomes" id="UP000887566"/>
    </source>
</evidence>
<evidence type="ECO:0000313" key="2">
    <source>
        <dbReference type="WBParaSite" id="PSAMB.scaffold8920size5601.g31927.t1"/>
    </source>
</evidence>
<dbReference type="WBParaSite" id="PSAMB.scaffold8920size5601.g31927.t1">
    <property type="protein sequence ID" value="PSAMB.scaffold8920size5601.g31927.t1"/>
    <property type="gene ID" value="PSAMB.scaffold8920size5601.g31927"/>
</dbReference>
<accession>A0A914XPJ0</accession>
<proteinExistence type="predicted"/>
<dbReference type="Proteomes" id="UP000887566">
    <property type="component" value="Unplaced"/>
</dbReference>